<reference evidence="2 3" key="1">
    <citation type="journal article" date="2012" name="Stand. Genomic Sci.">
        <title>Complete genome sequence of the sulfur compounds oxidizing chemolithoautotroph Sulfuricurvum kujiense type strain (YK-1(T)).</title>
        <authorList>
            <person name="Han C."/>
            <person name="Kotsyurbenko O."/>
            <person name="Chertkov O."/>
            <person name="Held B."/>
            <person name="Lapidus A."/>
            <person name="Nolan M."/>
            <person name="Lucas S."/>
            <person name="Hammon N."/>
            <person name="Deshpande S."/>
            <person name="Cheng J.F."/>
            <person name="Tapia R."/>
            <person name="Goodwin L.A."/>
            <person name="Pitluck S."/>
            <person name="Liolios K."/>
            <person name="Pagani I."/>
            <person name="Ivanova N."/>
            <person name="Mavromatis K."/>
            <person name="Mikhailova N."/>
            <person name="Pati A."/>
            <person name="Chen A."/>
            <person name="Palaniappan K."/>
            <person name="Land M."/>
            <person name="Hauser L."/>
            <person name="Chang Y.J."/>
            <person name="Jeffries C.D."/>
            <person name="Brambilla E.M."/>
            <person name="Rohde M."/>
            <person name="Spring S."/>
            <person name="Sikorski J."/>
            <person name="Goker M."/>
            <person name="Woyke T."/>
            <person name="Bristow J."/>
            <person name="Eisen J.A."/>
            <person name="Markowitz V."/>
            <person name="Hugenholtz P."/>
            <person name="Kyrpides N.C."/>
            <person name="Klenk H.P."/>
            <person name="Detter J.C."/>
        </authorList>
    </citation>
    <scope>NUCLEOTIDE SEQUENCE [LARGE SCALE GENOMIC DNA]</scope>
    <source>
        <strain evidence="3">ATCC BAA-921 / DSM 16994 / JCM 11577 / YK-1</strain>
    </source>
</reference>
<feature type="transmembrane region" description="Helical" evidence="1">
    <location>
        <begin position="23"/>
        <end position="45"/>
    </location>
</feature>
<keyword evidence="1" id="KW-0812">Transmembrane</keyword>
<organism evidence="2 3">
    <name type="scientific">Sulfuricurvum kujiense (strain ATCC BAA-921 / DSM 16994 / JCM 11577 / YK-1)</name>
    <dbReference type="NCBI Taxonomy" id="709032"/>
    <lineage>
        <taxon>Bacteria</taxon>
        <taxon>Pseudomonadati</taxon>
        <taxon>Campylobacterota</taxon>
        <taxon>Epsilonproteobacteria</taxon>
        <taxon>Campylobacterales</taxon>
        <taxon>Sulfurimonadaceae</taxon>
        <taxon>Sulfuricurvum</taxon>
    </lineage>
</organism>
<dbReference type="KEGG" id="sku:Sulku_0428"/>
<dbReference type="OrthoDB" id="9791791at2"/>
<evidence type="ECO:0000313" key="3">
    <source>
        <dbReference type="Proteomes" id="UP000008721"/>
    </source>
</evidence>
<dbReference type="EMBL" id="CP002355">
    <property type="protein sequence ID" value="ADR33095.1"/>
    <property type="molecule type" value="Genomic_DNA"/>
</dbReference>
<evidence type="ECO:0000313" key="2">
    <source>
        <dbReference type="EMBL" id="ADR33095.1"/>
    </source>
</evidence>
<dbReference type="STRING" id="709032.Sulku_0428"/>
<protein>
    <recommendedName>
        <fullName evidence="4">DUF4381 domain-containing protein</fullName>
    </recommendedName>
</protein>
<evidence type="ECO:0000256" key="1">
    <source>
        <dbReference type="SAM" id="Phobius"/>
    </source>
</evidence>
<evidence type="ECO:0008006" key="4">
    <source>
        <dbReference type="Google" id="ProtNLM"/>
    </source>
</evidence>
<dbReference type="Proteomes" id="UP000008721">
    <property type="component" value="Chromosome"/>
</dbReference>
<name>E4TZK7_SULKY</name>
<dbReference type="HOGENOM" id="CLU_155942_0_0_7"/>
<gene>
    <name evidence="2" type="ordered locus">Sulku_0428</name>
</gene>
<proteinExistence type="predicted"/>
<keyword evidence="3" id="KW-1185">Reference proteome</keyword>
<sequence>MSQMADIPVNDIAPLVQVHDYSIYLFGGSVTIAFVITLSLILFVLKKWRARRLSERKRLYHLLGSIDLSDSKRAAYKISELGRIFSADNERTERAYHNLFERLEPYKYAPKVEPFTEEVVGYYRLYLEIIDV</sequence>
<keyword evidence="1" id="KW-1133">Transmembrane helix</keyword>
<dbReference type="AlphaFoldDB" id="E4TZK7"/>
<accession>E4TZK7</accession>
<keyword evidence="1" id="KW-0472">Membrane</keyword>
<dbReference type="RefSeq" id="WP_013459292.1">
    <property type="nucleotide sequence ID" value="NC_014762.1"/>
</dbReference>